<organism evidence="3 4">
    <name type="scientific">Herbihabitans rhizosphaerae</name>
    <dbReference type="NCBI Taxonomy" id="1872711"/>
    <lineage>
        <taxon>Bacteria</taxon>
        <taxon>Bacillati</taxon>
        <taxon>Actinomycetota</taxon>
        <taxon>Actinomycetes</taxon>
        <taxon>Pseudonocardiales</taxon>
        <taxon>Pseudonocardiaceae</taxon>
        <taxon>Herbihabitans</taxon>
    </lineage>
</organism>
<dbReference type="SUPFAM" id="SSF54593">
    <property type="entry name" value="Glyoxalase/Bleomycin resistance protein/Dihydroxybiphenyl dioxygenase"/>
    <property type="match status" value="1"/>
</dbReference>
<sequence length="141" mass="15169">MRTLHVGLRVTDLARSLAFYTAVGYELVGSVPETPIGHLTMLKLPDDEFVTVELVHDGKPVDRGTDVSHFVVQVESMADTLGVLADHGIEPVAPGQESDDGPKTAFIADPDGRRIELVQWPAGHTDGITAADWPEEGEENG</sequence>
<proteinExistence type="predicted"/>
<keyword evidence="3" id="KW-0456">Lyase</keyword>
<dbReference type="Pfam" id="PF00903">
    <property type="entry name" value="Glyoxalase"/>
    <property type="match status" value="1"/>
</dbReference>
<dbReference type="Gene3D" id="3.10.180.10">
    <property type="entry name" value="2,3-Dihydroxybiphenyl 1,2-Dioxygenase, domain 1"/>
    <property type="match status" value="1"/>
</dbReference>
<evidence type="ECO:0000313" key="3">
    <source>
        <dbReference type="EMBL" id="RZS32382.1"/>
    </source>
</evidence>
<comment type="caution">
    <text evidence="3">The sequence shown here is derived from an EMBL/GenBank/DDBJ whole genome shotgun (WGS) entry which is preliminary data.</text>
</comment>
<evidence type="ECO:0000256" key="1">
    <source>
        <dbReference type="SAM" id="MobiDB-lite"/>
    </source>
</evidence>
<evidence type="ECO:0000259" key="2">
    <source>
        <dbReference type="PROSITE" id="PS51819"/>
    </source>
</evidence>
<name>A0A4Q7KEV2_9PSEU</name>
<dbReference type="InterPro" id="IPR037523">
    <property type="entry name" value="VOC_core"/>
</dbReference>
<accession>A0A4Q7KEV2</accession>
<dbReference type="PROSITE" id="PS51819">
    <property type="entry name" value="VOC"/>
    <property type="match status" value="1"/>
</dbReference>
<reference evidence="3 4" key="1">
    <citation type="submission" date="2019-02" db="EMBL/GenBank/DDBJ databases">
        <title>Genomic Encyclopedia of Type Strains, Phase IV (KMG-IV): sequencing the most valuable type-strain genomes for metagenomic binning, comparative biology and taxonomic classification.</title>
        <authorList>
            <person name="Goeker M."/>
        </authorList>
    </citation>
    <scope>NUCLEOTIDE SEQUENCE [LARGE SCALE GENOMIC DNA]</scope>
    <source>
        <strain evidence="3 4">DSM 101727</strain>
    </source>
</reference>
<dbReference type="CDD" id="cd06587">
    <property type="entry name" value="VOC"/>
    <property type="match status" value="1"/>
</dbReference>
<dbReference type="InterPro" id="IPR004360">
    <property type="entry name" value="Glyas_Fos-R_dOase_dom"/>
</dbReference>
<gene>
    <name evidence="3" type="ORF">EV193_11215</name>
</gene>
<dbReference type="InterPro" id="IPR029068">
    <property type="entry name" value="Glyas_Bleomycin-R_OHBP_Dase"/>
</dbReference>
<feature type="domain" description="VOC" evidence="2">
    <location>
        <begin position="2"/>
        <end position="120"/>
    </location>
</feature>
<dbReference type="AlphaFoldDB" id="A0A4Q7KEV2"/>
<feature type="region of interest" description="Disordered" evidence="1">
    <location>
        <begin position="121"/>
        <end position="141"/>
    </location>
</feature>
<evidence type="ECO:0000313" key="4">
    <source>
        <dbReference type="Proteomes" id="UP000294257"/>
    </source>
</evidence>
<keyword evidence="4" id="KW-1185">Reference proteome</keyword>
<dbReference type="OrthoDB" id="317332at2"/>
<dbReference type="RefSeq" id="WP_130347836.1">
    <property type="nucleotide sequence ID" value="NZ_SGWQ01000012.1"/>
</dbReference>
<dbReference type="GO" id="GO:0016829">
    <property type="term" value="F:lyase activity"/>
    <property type="evidence" value="ECO:0007669"/>
    <property type="project" value="UniProtKB-KW"/>
</dbReference>
<protein>
    <submittedName>
        <fullName evidence="3">Lactoylglutathione lyase</fullName>
    </submittedName>
</protein>
<dbReference type="Proteomes" id="UP000294257">
    <property type="component" value="Unassembled WGS sequence"/>
</dbReference>
<dbReference type="EMBL" id="SGWQ01000012">
    <property type="protein sequence ID" value="RZS32382.1"/>
    <property type="molecule type" value="Genomic_DNA"/>
</dbReference>